<evidence type="ECO:0000313" key="4">
    <source>
        <dbReference type="Proteomes" id="UP001152485"/>
    </source>
</evidence>
<protein>
    <recommendedName>
        <fullName evidence="5">Glycosyltransferase</fullName>
    </recommendedName>
</protein>
<comment type="caution">
    <text evidence="2">The sequence shown here is derived from an EMBL/GenBank/DDBJ whole genome shotgun (WGS) entry which is preliminary data.</text>
</comment>
<name>A0A9W4R120_9GAMM</name>
<gene>
    <name evidence="2" type="ORF">PSECIP111854_02961</name>
    <name evidence="1" type="ORF">PSECIP111951_02581</name>
</gene>
<dbReference type="Gene3D" id="3.40.50.2000">
    <property type="entry name" value="Glycogen Phosphorylase B"/>
    <property type="match status" value="1"/>
</dbReference>
<dbReference type="RefSeq" id="WP_261593836.1">
    <property type="nucleotide sequence ID" value="NZ_CAMAPC010000012.1"/>
</dbReference>
<evidence type="ECO:0000313" key="2">
    <source>
        <dbReference type="EMBL" id="CAH9062182.1"/>
    </source>
</evidence>
<organism evidence="2 3">
    <name type="scientific">Pseudoalteromonas holothuriae</name>
    <dbReference type="NCBI Taxonomy" id="2963714"/>
    <lineage>
        <taxon>Bacteria</taxon>
        <taxon>Pseudomonadati</taxon>
        <taxon>Pseudomonadota</taxon>
        <taxon>Gammaproteobacteria</taxon>
        <taxon>Alteromonadales</taxon>
        <taxon>Pseudoalteromonadaceae</taxon>
        <taxon>Pseudoalteromonas</taxon>
    </lineage>
</organism>
<keyword evidence="3" id="KW-1185">Reference proteome</keyword>
<proteinExistence type="predicted"/>
<evidence type="ECO:0000313" key="3">
    <source>
        <dbReference type="Proteomes" id="UP001152467"/>
    </source>
</evidence>
<reference evidence="2 4" key="1">
    <citation type="submission" date="2022-07" db="EMBL/GenBank/DDBJ databases">
        <authorList>
            <person name="Criscuolo A."/>
        </authorList>
    </citation>
    <scope>NUCLEOTIDE SEQUENCE</scope>
    <source>
        <strain evidence="4">CIP 111951</strain>
        <strain evidence="2">CIP111854</strain>
        <strain evidence="1">CIP111951</strain>
    </source>
</reference>
<evidence type="ECO:0000313" key="1">
    <source>
        <dbReference type="EMBL" id="CAH9061887.1"/>
    </source>
</evidence>
<accession>A0A9W4R120</accession>
<sequence length="379" mass="43248">MRFIVFGEDWGAHPSSTQHLFKCISKHCKVHWINSVGMRKPSANKNDFIRLLRKALALFGKSLSTSKVNEKHHLDKVSNLFLLPWHDNSFAQAINRILFALQVRCFDNEQPITYWISVPTAISLIQPRAQDRVVYYCGDDFNALAGVDHKMVEPLERQLIDRADFIYVVSENLMHKMPVHKTYLLTHGVDHRLFSERKVASNYLKSHKATIGFYGSINEWLDIQLLSELAIQRPQYELVLIGSVTHYSKEVEALLALKNVTHINAVAHSTLPEFSQHWQVSLMPFLDNAQIRACNPLKLKEYLAAGTPVVATNFPAAQQFNQVILVADDIAGFIYRVDMAIAIGEQPLLSWEQYQAQLVFAHSWQAKAQQVIKSLLFNS</sequence>
<dbReference type="Pfam" id="PF13692">
    <property type="entry name" value="Glyco_trans_1_4"/>
    <property type="match status" value="1"/>
</dbReference>
<dbReference type="Proteomes" id="UP001152485">
    <property type="component" value="Unassembled WGS sequence"/>
</dbReference>
<dbReference type="AlphaFoldDB" id="A0A9W4R120"/>
<dbReference type="Proteomes" id="UP001152467">
    <property type="component" value="Unassembled WGS sequence"/>
</dbReference>
<dbReference type="EMBL" id="CAMAPD010000012">
    <property type="protein sequence ID" value="CAH9061887.1"/>
    <property type="molecule type" value="Genomic_DNA"/>
</dbReference>
<evidence type="ECO:0008006" key="5">
    <source>
        <dbReference type="Google" id="ProtNLM"/>
    </source>
</evidence>
<dbReference type="SUPFAM" id="SSF53756">
    <property type="entry name" value="UDP-Glycosyltransferase/glycogen phosphorylase"/>
    <property type="match status" value="1"/>
</dbReference>
<dbReference type="EMBL" id="CAMAPC010000012">
    <property type="protein sequence ID" value="CAH9062182.1"/>
    <property type="molecule type" value="Genomic_DNA"/>
</dbReference>